<gene>
    <name evidence="1" type="ORF">SPIL2461_LOCUS8399</name>
</gene>
<evidence type="ECO:0000313" key="2">
    <source>
        <dbReference type="Proteomes" id="UP000649617"/>
    </source>
</evidence>
<accession>A0A812PN18</accession>
<name>A0A812PN18_SYMPI</name>
<keyword evidence="2" id="KW-1185">Reference proteome</keyword>
<dbReference type="Proteomes" id="UP000649617">
    <property type="component" value="Unassembled WGS sequence"/>
</dbReference>
<organism evidence="1 2">
    <name type="scientific">Symbiodinium pilosum</name>
    <name type="common">Dinoflagellate</name>
    <dbReference type="NCBI Taxonomy" id="2952"/>
    <lineage>
        <taxon>Eukaryota</taxon>
        <taxon>Sar</taxon>
        <taxon>Alveolata</taxon>
        <taxon>Dinophyceae</taxon>
        <taxon>Suessiales</taxon>
        <taxon>Symbiodiniaceae</taxon>
        <taxon>Symbiodinium</taxon>
    </lineage>
</organism>
<dbReference type="AlphaFoldDB" id="A0A812PN18"/>
<proteinExistence type="predicted"/>
<sequence length="144" mass="15672">VLGHTLFSGEINASANQEALQIEGVFDLLPGNELFSLRTVRPICGKITSDDLAISGEIEGRFAMFALRGSLDMDKTGIDMSLKFLSAETTFTLTEGTVQYKGKPHNAVVTNGEAKIGWVNGQMFIYQAAFNYTLGLKEEEVDMG</sequence>
<dbReference type="EMBL" id="CAJNIZ010013772">
    <property type="protein sequence ID" value="CAE7353890.1"/>
    <property type="molecule type" value="Genomic_DNA"/>
</dbReference>
<comment type="caution">
    <text evidence="1">The sequence shown here is derived from an EMBL/GenBank/DDBJ whole genome shotgun (WGS) entry which is preliminary data.</text>
</comment>
<feature type="non-terminal residue" evidence="1">
    <location>
        <position position="144"/>
    </location>
</feature>
<protein>
    <submittedName>
        <fullName evidence="1">Uncharacterized protein</fullName>
    </submittedName>
</protein>
<feature type="non-terminal residue" evidence="1">
    <location>
        <position position="1"/>
    </location>
</feature>
<reference evidence="1" key="1">
    <citation type="submission" date="2021-02" db="EMBL/GenBank/DDBJ databases">
        <authorList>
            <person name="Dougan E. K."/>
            <person name="Rhodes N."/>
            <person name="Thang M."/>
            <person name="Chan C."/>
        </authorList>
    </citation>
    <scope>NUCLEOTIDE SEQUENCE</scope>
</reference>
<evidence type="ECO:0000313" key="1">
    <source>
        <dbReference type="EMBL" id="CAE7353890.1"/>
    </source>
</evidence>